<organism evidence="1 2">
    <name type="scientific">Caenispirillum salinarum AK4</name>
    <dbReference type="NCBI Taxonomy" id="1238182"/>
    <lineage>
        <taxon>Bacteria</taxon>
        <taxon>Pseudomonadati</taxon>
        <taxon>Pseudomonadota</taxon>
        <taxon>Alphaproteobacteria</taxon>
        <taxon>Rhodospirillales</taxon>
        <taxon>Novispirillaceae</taxon>
        <taxon>Caenispirillum</taxon>
    </lineage>
</organism>
<dbReference type="RefSeq" id="WP_009538725.1">
    <property type="nucleotide sequence ID" value="NZ_ANHY01000002.1"/>
</dbReference>
<dbReference type="InterPro" id="IPR036412">
    <property type="entry name" value="HAD-like_sf"/>
</dbReference>
<dbReference type="EMBL" id="ANHY01000002">
    <property type="protein sequence ID" value="EKV32898.1"/>
    <property type="molecule type" value="Genomic_DNA"/>
</dbReference>
<dbReference type="eggNOG" id="COG0637">
    <property type="taxonomic scope" value="Bacteria"/>
</dbReference>
<dbReference type="STRING" id="1238182.C882_1736"/>
<comment type="caution">
    <text evidence="1">The sequence shown here is derived from an EMBL/GenBank/DDBJ whole genome shotgun (WGS) entry which is preliminary data.</text>
</comment>
<sequence length="225" mass="24112">MTAEAAFPPLMAEALLLDFDGVLFDTSASVDLFWRRFAENAGLPAEQVLADVHGRREVDTIRALAPDRVTSDATYYRDRPILPEEIEWAREYTGAVDLLRTLAPERFAIVTSGHRALLKARLAHFGLELPRVTVTADDVSDGKPSPAPYRLAAERLGVNAARAVVIEDAPPGITAGKAAGARVIAVTTTHAAAELGEADRIVPDLGALAVSALEDGTIRIARRTP</sequence>
<proteinExistence type="predicted"/>
<dbReference type="NCBIfam" id="TIGR01509">
    <property type="entry name" value="HAD-SF-IA-v3"/>
    <property type="match status" value="1"/>
</dbReference>
<dbReference type="InterPro" id="IPR041492">
    <property type="entry name" value="HAD_2"/>
</dbReference>
<dbReference type="PANTHER" id="PTHR43481:SF4">
    <property type="entry name" value="GLYCEROL-1-PHOSPHATE PHOSPHOHYDROLASE 1-RELATED"/>
    <property type="match status" value="1"/>
</dbReference>
<reference evidence="1 2" key="1">
    <citation type="journal article" date="2013" name="Genome Announc.">
        <title>Draft Genome Sequence of an Alphaproteobacterium, Caenispirillum salinarum AK4(T), Isolated from a Solar Saltern.</title>
        <authorList>
            <person name="Khatri I."/>
            <person name="Singh A."/>
            <person name="Korpole S."/>
            <person name="Pinnaka A.K."/>
            <person name="Subramanian S."/>
        </authorList>
    </citation>
    <scope>NUCLEOTIDE SEQUENCE [LARGE SCALE GENOMIC DNA]</scope>
    <source>
        <strain evidence="1 2">AK4</strain>
    </source>
</reference>
<gene>
    <name evidence="1" type="ORF">C882_1736</name>
</gene>
<evidence type="ECO:0000313" key="1">
    <source>
        <dbReference type="EMBL" id="EKV32898.1"/>
    </source>
</evidence>
<dbReference type="Proteomes" id="UP000009881">
    <property type="component" value="Unassembled WGS sequence"/>
</dbReference>
<dbReference type="SFLD" id="SFLDG01129">
    <property type="entry name" value="C1.5:_HAD__Beta-PGM__Phosphata"/>
    <property type="match status" value="1"/>
</dbReference>
<dbReference type="InterPro" id="IPR023214">
    <property type="entry name" value="HAD_sf"/>
</dbReference>
<dbReference type="NCBIfam" id="TIGR01549">
    <property type="entry name" value="HAD-SF-IA-v1"/>
    <property type="match status" value="1"/>
</dbReference>
<dbReference type="GO" id="GO:0050308">
    <property type="term" value="F:sugar-phosphatase activity"/>
    <property type="evidence" value="ECO:0007669"/>
    <property type="project" value="TreeGrafter"/>
</dbReference>
<dbReference type="SUPFAM" id="SSF56784">
    <property type="entry name" value="HAD-like"/>
    <property type="match status" value="1"/>
</dbReference>
<dbReference type="SFLD" id="SFLDG01135">
    <property type="entry name" value="C1.5.6:_HAD__Beta-PGM__Phospha"/>
    <property type="match status" value="1"/>
</dbReference>
<name>K9HRH5_9PROT</name>
<accession>K9HRH5</accession>
<dbReference type="AlphaFoldDB" id="K9HRH5"/>
<dbReference type="InterPro" id="IPR006439">
    <property type="entry name" value="HAD-SF_hydro_IA"/>
</dbReference>
<dbReference type="InterPro" id="IPR051806">
    <property type="entry name" value="HAD-like_SPP"/>
</dbReference>
<dbReference type="Gene3D" id="1.10.150.240">
    <property type="entry name" value="Putative phosphatase, domain 2"/>
    <property type="match status" value="1"/>
</dbReference>
<dbReference type="Pfam" id="PF13419">
    <property type="entry name" value="HAD_2"/>
    <property type="match status" value="1"/>
</dbReference>
<dbReference type="PANTHER" id="PTHR43481">
    <property type="entry name" value="FRUCTOSE-1-PHOSPHATE PHOSPHATASE"/>
    <property type="match status" value="1"/>
</dbReference>
<dbReference type="OrthoDB" id="9800058at2"/>
<dbReference type="SFLD" id="SFLDS00003">
    <property type="entry name" value="Haloacid_Dehalogenase"/>
    <property type="match status" value="1"/>
</dbReference>
<dbReference type="InterPro" id="IPR023198">
    <property type="entry name" value="PGP-like_dom2"/>
</dbReference>
<protein>
    <submittedName>
        <fullName evidence="1">Putative phosphatase YfbT</fullName>
    </submittedName>
</protein>
<keyword evidence="2" id="KW-1185">Reference proteome</keyword>
<evidence type="ECO:0000313" key="2">
    <source>
        <dbReference type="Proteomes" id="UP000009881"/>
    </source>
</evidence>
<dbReference type="Gene3D" id="3.40.50.1000">
    <property type="entry name" value="HAD superfamily/HAD-like"/>
    <property type="match status" value="1"/>
</dbReference>